<evidence type="ECO:0000256" key="1">
    <source>
        <dbReference type="SAM" id="MobiDB-lite"/>
    </source>
</evidence>
<organism evidence="3 4">
    <name type="scientific">Nitzschia inconspicua</name>
    <dbReference type="NCBI Taxonomy" id="303405"/>
    <lineage>
        <taxon>Eukaryota</taxon>
        <taxon>Sar</taxon>
        <taxon>Stramenopiles</taxon>
        <taxon>Ochrophyta</taxon>
        <taxon>Bacillariophyta</taxon>
        <taxon>Bacillariophyceae</taxon>
        <taxon>Bacillariophycidae</taxon>
        <taxon>Bacillariales</taxon>
        <taxon>Bacillariaceae</taxon>
        <taxon>Nitzschia</taxon>
    </lineage>
</organism>
<reference evidence="3" key="2">
    <citation type="submission" date="2021-04" db="EMBL/GenBank/DDBJ databases">
        <authorList>
            <person name="Podell S."/>
        </authorList>
    </citation>
    <scope>NUCLEOTIDE SEQUENCE</scope>
    <source>
        <strain evidence="3">Hildebrandi</strain>
    </source>
</reference>
<protein>
    <submittedName>
        <fullName evidence="3">DUF1995 domain containing protein</fullName>
    </submittedName>
</protein>
<dbReference type="Proteomes" id="UP000693970">
    <property type="component" value="Unassembled WGS sequence"/>
</dbReference>
<accession>A0A9K3Q613</accession>
<dbReference type="OrthoDB" id="8026949at2759"/>
<evidence type="ECO:0000313" key="3">
    <source>
        <dbReference type="EMBL" id="KAG7371800.1"/>
    </source>
</evidence>
<dbReference type="PANTHER" id="PTHR35509">
    <property type="entry name" value="DOMAIN PROTEIN, PUTATIVE (DUF1995)-RELATED"/>
    <property type="match status" value="1"/>
</dbReference>
<feature type="compositionally biased region" description="Polar residues" evidence="1">
    <location>
        <begin position="17"/>
        <end position="33"/>
    </location>
</feature>
<reference evidence="3" key="1">
    <citation type="journal article" date="2021" name="Sci. Rep.">
        <title>Diploid genomic architecture of Nitzschia inconspicua, an elite biomass production diatom.</title>
        <authorList>
            <person name="Oliver A."/>
            <person name="Podell S."/>
            <person name="Pinowska A."/>
            <person name="Traller J.C."/>
            <person name="Smith S.R."/>
            <person name="McClure R."/>
            <person name="Beliaev A."/>
            <person name="Bohutskyi P."/>
            <person name="Hill E.A."/>
            <person name="Rabines A."/>
            <person name="Zheng H."/>
            <person name="Allen L.Z."/>
            <person name="Kuo A."/>
            <person name="Grigoriev I.V."/>
            <person name="Allen A.E."/>
            <person name="Hazlebeck D."/>
            <person name="Allen E.E."/>
        </authorList>
    </citation>
    <scope>NUCLEOTIDE SEQUENCE</scope>
    <source>
        <strain evidence="3">Hildebrandi</strain>
    </source>
</reference>
<evidence type="ECO:0000313" key="4">
    <source>
        <dbReference type="Proteomes" id="UP000693970"/>
    </source>
</evidence>
<dbReference type="AlphaFoldDB" id="A0A9K3Q613"/>
<proteinExistence type="predicted"/>
<dbReference type="EMBL" id="JAGRRH010000003">
    <property type="protein sequence ID" value="KAG7371800.1"/>
    <property type="molecule type" value="Genomic_DNA"/>
</dbReference>
<name>A0A9K3Q613_9STRA</name>
<dbReference type="Pfam" id="PF09353">
    <property type="entry name" value="DUF1995"/>
    <property type="match status" value="1"/>
</dbReference>
<dbReference type="InterPro" id="IPR018962">
    <property type="entry name" value="DUF1995"/>
</dbReference>
<dbReference type="InterPro" id="IPR053021">
    <property type="entry name" value="Chloroplast_ADK"/>
</dbReference>
<evidence type="ECO:0000259" key="2">
    <source>
        <dbReference type="Pfam" id="PF09353"/>
    </source>
</evidence>
<comment type="caution">
    <text evidence="3">The sequence shown here is derived from an EMBL/GenBank/DDBJ whole genome shotgun (WGS) entry which is preliminary data.</text>
</comment>
<sequence length="341" mass="37179">MLVSGFSLATGAKNSITVNPTERHSTTSLSASGDNDDSTDSTVVTPPTTNTAMSSKPDLYIPLSLDEMVKQTSAAMEDAMAQGKNRQIVRILLPRSSDNDQLLQYYESNVVSSDRTANNLDVKLFPTDETWQGGIMQLYRAASLACQEILRRYSRNASGGVVPRLQEDRSLDESGVDGIGLWITQGASPKDDVSCFVQPSQETVSAIESISNQAGSRLVALLNPQWRIVDDALDKASRSEGAFGKFASFLGGKGGSLRRLEELGFETVFVLEGYVCRGGNVRIVHRFDSEWAVFAENDAGTDYIRVGGMPERPSYQDVDKMLEEKGITLKYARDIGLAPKL</sequence>
<feature type="domain" description="DUF1995" evidence="2">
    <location>
        <begin position="62"/>
        <end position="319"/>
    </location>
</feature>
<feature type="compositionally biased region" description="Low complexity" evidence="1">
    <location>
        <begin position="40"/>
        <end position="51"/>
    </location>
</feature>
<dbReference type="PANTHER" id="PTHR35509:SF4">
    <property type="entry name" value="DUF1995 DOMAIN-CONTAINING PROTEIN"/>
    <property type="match status" value="1"/>
</dbReference>
<keyword evidence="4" id="KW-1185">Reference proteome</keyword>
<feature type="region of interest" description="Disordered" evidence="1">
    <location>
        <begin position="17"/>
        <end position="56"/>
    </location>
</feature>
<gene>
    <name evidence="3" type="ORF">IV203_017942</name>
</gene>